<evidence type="ECO:0000256" key="1">
    <source>
        <dbReference type="ARBA" id="ARBA00004442"/>
    </source>
</evidence>
<keyword evidence="10" id="KW-1185">Reference proteome</keyword>
<dbReference type="RefSeq" id="WP_101260424.1">
    <property type="nucleotide sequence ID" value="NZ_MVDD01000003.1"/>
</dbReference>
<evidence type="ECO:0000256" key="2">
    <source>
        <dbReference type="ARBA" id="ARBA00006275"/>
    </source>
</evidence>
<evidence type="ECO:0000256" key="4">
    <source>
        <dbReference type="ARBA" id="ARBA00023136"/>
    </source>
</evidence>
<dbReference type="Proteomes" id="UP000233535">
    <property type="component" value="Unassembled WGS sequence"/>
</dbReference>
<sequence length="591" mass="67122">MKIKILKYLAAASILLSFSSCDDFLTEVNPNEISTASYWNNLSDCSKGLTAVYNQFRNPGLMSVAEETKRTDLSFPGWGRPNTSDEYYLQIFTASSSGANNKWDNLYKGIFRANEVIAGLNGIESAMKTEAELEEWTVQMGQARFFRGLFYFYLHSSFNNGNVILYDFVPEGEADFNQPLTDASVIREFFTADLEYARKNLPETWTTYSDSGAADNDSNLGRVTSGAATTVLGKSYLYAKDYTSAALLFKEVIDGGNYQLVDVADNFTTQGEWNQESILEIAYNANTKVEESEWSAEGTSNTYHMQFSPVGGWRSVYPSNWLLMAYMEDPMDPTDPRNIVTEEDGTERLRVFSLRTSYSVALVEDKDMTYYEGSVTADGTAFNNSECGYWRKMTNWDILNTEKTTNQKSGINFRVIRYADVLLMYAECLIKGGTNDGGVTEALKYINKVRYRSALKLLGTSASSEYSSSTHDEVSYTAQSLMDHLMYQERPLELSAEGYAIRQLDMRRWGITKSRFEDLSNRYYKRTDYTFYSDIQNKEVTRWGGLLQHATLEDYDYKSMDLVQAAKNYNEAKHSYWPIPTSETTANSEVN</sequence>
<name>A0A2N3I205_9BACT</name>
<keyword evidence="5" id="KW-0998">Cell outer membrane</keyword>
<feature type="domain" description="RagB/SusD" evidence="7">
    <location>
        <begin position="275"/>
        <end position="590"/>
    </location>
</feature>
<evidence type="ECO:0000259" key="8">
    <source>
        <dbReference type="Pfam" id="PF14322"/>
    </source>
</evidence>
<feature type="signal peptide" evidence="6">
    <location>
        <begin position="1"/>
        <end position="22"/>
    </location>
</feature>
<dbReference type="GO" id="GO:0009279">
    <property type="term" value="C:cell outer membrane"/>
    <property type="evidence" value="ECO:0007669"/>
    <property type="project" value="UniProtKB-SubCell"/>
</dbReference>
<protein>
    <submittedName>
        <fullName evidence="9">RagB/SusD family nutrient uptake outer membrane protein</fullName>
    </submittedName>
</protein>
<comment type="similarity">
    <text evidence="2">Belongs to the SusD family.</text>
</comment>
<dbReference type="EMBL" id="MVDD01000003">
    <property type="protein sequence ID" value="PKQ64283.1"/>
    <property type="molecule type" value="Genomic_DNA"/>
</dbReference>
<comment type="caution">
    <text evidence="9">The sequence shown here is derived from an EMBL/GenBank/DDBJ whole genome shotgun (WGS) entry which is preliminary data.</text>
</comment>
<evidence type="ECO:0000313" key="9">
    <source>
        <dbReference type="EMBL" id="PKQ64283.1"/>
    </source>
</evidence>
<evidence type="ECO:0000259" key="7">
    <source>
        <dbReference type="Pfam" id="PF07980"/>
    </source>
</evidence>
<feature type="chain" id="PRO_5014742585" evidence="6">
    <location>
        <begin position="23"/>
        <end position="591"/>
    </location>
</feature>
<dbReference type="InterPro" id="IPR011990">
    <property type="entry name" value="TPR-like_helical_dom_sf"/>
</dbReference>
<proteinExistence type="inferred from homology"/>
<dbReference type="Pfam" id="PF07980">
    <property type="entry name" value="SusD_RagB"/>
    <property type="match status" value="1"/>
</dbReference>
<dbReference type="OrthoDB" id="9792139at2"/>
<dbReference type="InterPro" id="IPR033985">
    <property type="entry name" value="SusD-like_N"/>
</dbReference>
<evidence type="ECO:0000256" key="6">
    <source>
        <dbReference type="SAM" id="SignalP"/>
    </source>
</evidence>
<dbReference type="Gene3D" id="1.25.40.390">
    <property type="match status" value="1"/>
</dbReference>
<evidence type="ECO:0000256" key="3">
    <source>
        <dbReference type="ARBA" id="ARBA00022729"/>
    </source>
</evidence>
<organism evidence="9 10">
    <name type="scientific">Labilibaculum filiforme</name>
    <dbReference type="NCBI Taxonomy" id="1940526"/>
    <lineage>
        <taxon>Bacteria</taxon>
        <taxon>Pseudomonadati</taxon>
        <taxon>Bacteroidota</taxon>
        <taxon>Bacteroidia</taxon>
        <taxon>Marinilabiliales</taxon>
        <taxon>Marinifilaceae</taxon>
        <taxon>Labilibaculum</taxon>
    </lineage>
</organism>
<keyword evidence="4" id="KW-0472">Membrane</keyword>
<keyword evidence="3 6" id="KW-0732">Signal</keyword>
<evidence type="ECO:0000313" key="10">
    <source>
        <dbReference type="Proteomes" id="UP000233535"/>
    </source>
</evidence>
<dbReference type="Pfam" id="PF14322">
    <property type="entry name" value="SusD-like_3"/>
    <property type="match status" value="1"/>
</dbReference>
<feature type="domain" description="SusD-like N-terminal" evidence="8">
    <location>
        <begin position="76"/>
        <end position="171"/>
    </location>
</feature>
<comment type="subcellular location">
    <subcellularLocation>
        <location evidence="1">Cell outer membrane</location>
    </subcellularLocation>
</comment>
<gene>
    <name evidence="9" type="ORF">BZG02_05545</name>
</gene>
<dbReference type="InterPro" id="IPR012944">
    <property type="entry name" value="SusD_RagB_dom"/>
</dbReference>
<dbReference type="AlphaFoldDB" id="A0A2N3I205"/>
<evidence type="ECO:0000256" key="5">
    <source>
        <dbReference type="ARBA" id="ARBA00023237"/>
    </source>
</evidence>
<accession>A0A2N3I205</accession>
<dbReference type="SUPFAM" id="SSF48452">
    <property type="entry name" value="TPR-like"/>
    <property type="match status" value="1"/>
</dbReference>
<dbReference type="PROSITE" id="PS51257">
    <property type="entry name" value="PROKAR_LIPOPROTEIN"/>
    <property type="match status" value="1"/>
</dbReference>
<reference evidence="9 10" key="1">
    <citation type="journal article" date="2017" name="Front. Microbiol.">
        <title>Labilibaculum manganireducens gen. nov., sp. nov. and Labilibaculum filiforme sp. nov., Novel Bacteroidetes Isolated from Subsurface Sediments of the Baltic Sea.</title>
        <authorList>
            <person name="Vandieken V."/>
            <person name="Marshall I.P."/>
            <person name="Niemann H."/>
            <person name="Engelen B."/>
            <person name="Cypionka H."/>
        </authorList>
    </citation>
    <scope>NUCLEOTIDE SEQUENCE [LARGE SCALE GENOMIC DNA]</scope>
    <source>
        <strain evidence="9 10">59.16B</strain>
    </source>
</reference>